<dbReference type="Gene3D" id="1.25.40.10">
    <property type="entry name" value="Tetratricopeptide repeat domain"/>
    <property type="match status" value="2"/>
</dbReference>
<gene>
    <name evidence="1" type="ORF">GCL60_09400</name>
</gene>
<dbReference type="InterPro" id="IPR011990">
    <property type="entry name" value="TPR-like_helical_dom_sf"/>
</dbReference>
<evidence type="ECO:0000313" key="2">
    <source>
        <dbReference type="Proteomes" id="UP000437748"/>
    </source>
</evidence>
<proteinExistence type="predicted"/>
<sequence>MKKIVFIFLIFMHNLIYSEENYFIPIINDDTKLITRKEEFNMRSDQQIKKIFRDIFDLHFLTWKEEFKREINSNEKNYDAIDNYELDENKKIEDEKLNKSIEILKKIIKEKNSKLPYSEACFKLALFSYITKRTDAEASREILDNGLKVLTNSEDNKRLYVRMNLFAGDLALKSEKYQAAKKYFNNIINIKLESEEYREEIIRSYIGFGDAEFELFHFAEANISYKNALKFSKNFIGYSENKYALLIGEIKLRLIWSSYRNADYVLATEYAQDFSREKGRYNNLLPKIAIEDVIRVGALSLYERKDQNFYITLAQDKAAGDFAKKMIINSFYYYIAAGYSIDVEKYAAPIEKYFLSTRLFPDFIKARLVALNKLDNTNKYNEIAYYGTAFIAKDSIWKSRYLLTEMEEENRSAMIQNLSLQSGSYYYNLGVSTKSRSNFLKSAEIYHARILENFEGDLRGVLFQSYAQSLMMAGDYNLAWDASEESLKHPLDQNNLKISWFQLVNISRMQSEDVTSTDTIEFKKYEKAVDGFIAHFPADPQARLSLFECGKRAELLNDFENAKNRYEKILSSPPLYFKEQSQAEKDKVSLALANLYIKMGAKEKFISDAAGSLEKISSENKISDEINKVIIINNYKLALEHAINLKEKGELVNSAKFLELWSKNYKNNLNSSDGLLLSIHEFAFLQNWDHVQTLTEYFIETYPNDSKINEIIYWRARASDMLLQFSLAATLYDKSSFNDDKYPDLEKKIFALKRAYEIYSLIQLDENVPRIIEKIANLESKKNIDKNEVGLLELTAADKFLEQKKYLFANKIYKYLSLKNNISVYIKERATIGIYTSELYLSKNRNTSETKFDRYVSNLLNNNKTNNLSLLKLSNDAILALNSFDNEKFEMDNNKNFSEINLNNIKNMDISRNFTLKRLNYLSKYKNQESAMSHTSTLLGKMSLVISDSYSQLYKYKDKKDIYLVKSNQLQSDAKKYLYNALSISKNSSSDNLLLSSLLSRYSKRSFNVSPQADIQDHQKSMFILEYLPSSMGLVSQVSDSGGIK</sequence>
<dbReference type="OrthoDB" id="5287765at2"/>
<name>A0A6N6VWJ2_9BACT</name>
<dbReference type="EMBL" id="WFLM01000003">
    <property type="protein sequence ID" value="KAB8039059.1"/>
    <property type="molecule type" value="Genomic_DNA"/>
</dbReference>
<dbReference type="Proteomes" id="UP000437748">
    <property type="component" value="Unassembled WGS sequence"/>
</dbReference>
<evidence type="ECO:0008006" key="3">
    <source>
        <dbReference type="Google" id="ProtNLM"/>
    </source>
</evidence>
<dbReference type="RefSeq" id="WP_153420458.1">
    <property type="nucleotide sequence ID" value="NZ_WFLM01000003.1"/>
</dbReference>
<protein>
    <recommendedName>
        <fullName evidence="3">Tetratricopeptide repeat protein</fullName>
    </recommendedName>
</protein>
<dbReference type="AlphaFoldDB" id="A0A6N6VWJ2"/>
<organism evidence="1 2">
    <name type="scientific">Silvanigrella paludirubra</name>
    <dbReference type="NCBI Taxonomy" id="2499159"/>
    <lineage>
        <taxon>Bacteria</taxon>
        <taxon>Pseudomonadati</taxon>
        <taxon>Bdellovibrionota</taxon>
        <taxon>Oligoflexia</taxon>
        <taxon>Silvanigrellales</taxon>
        <taxon>Silvanigrellaceae</taxon>
        <taxon>Silvanigrella</taxon>
    </lineage>
</organism>
<reference evidence="1 2" key="1">
    <citation type="submission" date="2019-10" db="EMBL/GenBank/DDBJ databases">
        <title>New species of Slilvanegrellaceae.</title>
        <authorList>
            <person name="Pitt A."/>
            <person name="Hahn M.W."/>
        </authorList>
    </citation>
    <scope>NUCLEOTIDE SEQUENCE [LARGE SCALE GENOMIC DNA]</scope>
    <source>
        <strain evidence="1 2">SP-Ram-0.45-NSY-1</strain>
    </source>
</reference>
<evidence type="ECO:0000313" key="1">
    <source>
        <dbReference type="EMBL" id="KAB8039059.1"/>
    </source>
</evidence>
<keyword evidence="2" id="KW-1185">Reference proteome</keyword>
<accession>A0A6N6VWJ2</accession>
<comment type="caution">
    <text evidence="1">The sequence shown here is derived from an EMBL/GenBank/DDBJ whole genome shotgun (WGS) entry which is preliminary data.</text>
</comment>